<evidence type="ECO:0000313" key="2">
    <source>
        <dbReference type="EMBL" id="CUX13334.1"/>
    </source>
</evidence>
<reference evidence="2 3" key="1">
    <citation type="submission" date="2016-01" db="EMBL/GenBank/DDBJ databases">
        <authorList>
            <person name="Oliw E.H."/>
        </authorList>
    </citation>
    <scope>NUCLEOTIDE SEQUENCE [LARGE SCALE GENOMIC DNA]</scope>
    <source>
        <strain evidence="2 3">Zutra 3-1</strain>
    </source>
</reference>
<protein>
    <recommendedName>
        <fullName evidence="4">Mobilization relaxase</fullName>
    </recommendedName>
</protein>
<feature type="compositionally biased region" description="Low complexity" evidence="1">
    <location>
        <begin position="507"/>
        <end position="528"/>
    </location>
</feature>
<gene>
    <name evidence="2" type="ORF">AGR7C_Cc110058</name>
</gene>
<feature type="region of interest" description="Disordered" evidence="1">
    <location>
        <begin position="301"/>
        <end position="445"/>
    </location>
</feature>
<feature type="compositionally biased region" description="Basic and acidic residues" evidence="1">
    <location>
        <begin position="349"/>
        <end position="372"/>
    </location>
</feature>
<sequence length="541" mass="60729">MLIKFFRNGQGGGSGPVDYLVERDVVAYDQNRNAIRDERGQIMLFAREPLPEVLRGDADRMRALIDACPHQWTYRAGVIAFTAEDAPNPAQQRQVMEAFESLAFAGLEPDQHDMLWVRHTHEGRVELHFVTPRMELASGRSLNIAPPGYQKHYDALRDVLNKEHGWNDPMAPERARETVSLIESVRRGDARELIHDWIVQRIETGEIHDRWSMTEALTSAGFDLPRAGKNYITVRDPETDERWRLKGDLFREDWTRENTLERALERSAGEPSRCGSRLDAIALDELRGRLERSLEARASYNRDRYPQLHGREPPALERGAGDDRGGREPASVDGAAVLPDHGRGGATDRPVELHRELVLGGADDRPRPERQPLADGLADQSDQQRQNPDLGRQPPSADHLPGRDRQNPMPEDRPGRLTDDRNHQTTDAREPVPAGTRIAGLRRDVDEHLAERDRAIRGVGETLDRHDRKPASGFGRIAEIAHRVTGYLHERLARLRQSFQRSDLDRAGGSVRAAGAGRSNAGDGRAADVTARPTAPSRGRN</sequence>
<feature type="compositionally biased region" description="Basic and acidic residues" evidence="1">
    <location>
        <begin position="301"/>
        <end position="327"/>
    </location>
</feature>
<evidence type="ECO:0000256" key="1">
    <source>
        <dbReference type="SAM" id="MobiDB-lite"/>
    </source>
</evidence>
<dbReference type="Proteomes" id="UP000191987">
    <property type="component" value="Unassembled WGS sequence"/>
</dbReference>
<organism evidence="2 3">
    <name type="scientific">Agrobacterium deltaense Zutra 3/1</name>
    <dbReference type="NCBI Taxonomy" id="1183427"/>
    <lineage>
        <taxon>Bacteria</taxon>
        <taxon>Pseudomonadati</taxon>
        <taxon>Pseudomonadota</taxon>
        <taxon>Alphaproteobacteria</taxon>
        <taxon>Hyphomicrobiales</taxon>
        <taxon>Rhizobiaceae</taxon>
        <taxon>Rhizobium/Agrobacterium group</taxon>
        <taxon>Agrobacterium</taxon>
    </lineage>
</organism>
<feature type="compositionally biased region" description="Basic and acidic residues" evidence="1">
    <location>
        <begin position="400"/>
        <end position="430"/>
    </location>
</feature>
<evidence type="ECO:0000313" key="3">
    <source>
        <dbReference type="Proteomes" id="UP000191987"/>
    </source>
</evidence>
<feature type="region of interest" description="Disordered" evidence="1">
    <location>
        <begin position="503"/>
        <end position="541"/>
    </location>
</feature>
<proteinExistence type="predicted"/>
<dbReference type="EMBL" id="FBWG01000003">
    <property type="protein sequence ID" value="CUX13334.1"/>
    <property type="molecule type" value="Genomic_DNA"/>
</dbReference>
<evidence type="ECO:0008006" key="4">
    <source>
        <dbReference type="Google" id="ProtNLM"/>
    </source>
</evidence>
<accession>A0A1S7NYB6</accession>
<dbReference type="AlphaFoldDB" id="A0A1S7NYB6"/>
<name>A0A1S7NYB6_9HYPH</name>